<name>A0AAD5RF71_9PEZI</name>
<evidence type="ECO:0000313" key="2">
    <source>
        <dbReference type="EMBL" id="KAJ2891224.1"/>
    </source>
</evidence>
<feature type="region of interest" description="Disordered" evidence="1">
    <location>
        <begin position="70"/>
        <end position="91"/>
    </location>
</feature>
<feature type="compositionally biased region" description="Basic and acidic residues" evidence="1">
    <location>
        <begin position="80"/>
        <end position="91"/>
    </location>
</feature>
<feature type="region of interest" description="Disordered" evidence="1">
    <location>
        <begin position="1"/>
        <end position="23"/>
    </location>
</feature>
<evidence type="ECO:0000256" key="1">
    <source>
        <dbReference type="SAM" id="MobiDB-lite"/>
    </source>
</evidence>
<organism evidence="2 3">
    <name type="scientific">Zalerion maritima</name>
    <dbReference type="NCBI Taxonomy" id="339359"/>
    <lineage>
        <taxon>Eukaryota</taxon>
        <taxon>Fungi</taxon>
        <taxon>Dikarya</taxon>
        <taxon>Ascomycota</taxon>
        <taxon>Pezizomycotina</taxon>
        <taxon>Sordariomycetes</taxon>
        <taxon>Lulworthiomycetidae</taxon>
        <taxon>Lulworthiales</taxon>
        <taxon>Lulworthiaceae</taxon>
        <taxon>Zalerion</taxon>
    </lineage>
</organism>
<gene>
    <name evidence="2" type="ORF">MKZ38_000727</name>
</gene>
<protein>
    <submittedName>
        <fullName evidence="2">Uncharacterized protein</fullName>
    </submittedName>
</protein>
<reference evidence="2" key="1">
    <citation type="submission" date="2022-07" db="EMBL/GenBank/DDBJ databases">
        <title>Draft genome sequence of Zalerion maritima ATCC 34329, a (micro)plastics degrading marine fungus.</title>
        <authorList>
            <person name="Paco A."/>
            <person name="Goncalves M.F.M."/>
            <person name="Rocha-Santos T.A.P."/>
            <person name="Alves A."/>
        </authorList>
    </citation>
    <scope>NUCLEOTIDE SEQUENCE</scope>
    <source>
        <strain evidence="2">ATCC 34329</strain>
    </source>
</reference>
<sequence length="91" mass="9752">MDSLPIIKGIQSQPTGPDDKSGVSAAAHFQLDINTAAAAGRRWSLKSPFPEWIKVAQHAVSLASTLNFLNTPDPAIESPDSVHERPPAQRP</sequence>
<dbReference type="EMBL" id="JAKWBI020001171">
    <property type="protein sequence ID" value="KAJ2891224.1"/>
    <property type="molecule type" value="Genomic_DNA"/>
</dbReference>
<evidence type="ECO:0000313" key="3">
    <source>
        <dbReference type="Proteomes" id="UP001201980"/>
    </source>
</evidence>
<accession>A0AAD5RF71</accession>
<keyword evidence="3" id="KW-1185">Reference proteome</keyword>
<dbReference type="AlphaFoldDB" id="A0AAD5RF71"/>
<proteinExistence type="predicted"/>
<comment type="caution">
    <text evidence="2">The sequence shown here is derived from an EMBL/GenBank/DDBJ whole genome shotgun (WGS) entry which is preliminary data.</text>
</comment>
<dbReference type="Proteomes" id="UP001201980">
    <property type="component" value="Unassembled WGS sequence"/>
</dbReference>